<proteinExistence type="predicted"/>
<feature type="compositionally biased region" description="Gly residues" evidence="1">
    <location>
        <begin position="122"/>
        <end position="135"/>
    </location>
</feature>
<evidence type="ECO:0000256" key="1">
    <source>
        <dbReference type="SAM" id="MobiDB-lite"/>
    </source>
</evidence>
<dbReference type="EMBL" id="KZ819327">
    <property type="protein sequence ID" value="PWN20849.1"/>
    <property type="molecule type" value="Genomic_DNA"/>
</dbReference>
<dbReference type="RefSeq" id="XP_025348009.1">
    <property type="nucleotide sequence ID" value="XM_025489685.1"/>
</dbReference>
<dbReference type="Proteomes" id="UP000245942">
    <property type="component" value="Unassembled WGS sequence"/>
</dbReference>
<accession>A0A316U6J6</accession>
<sequence length="187" mass="19037">MFTFAGGAISWTTKKQTTVAASTQQDSMLSSLQETVLSGYLSAGGQGGRQAGGDAPACHLGPAATLGGRGGGWHGSSSSGQRPQLLCYGPQPALRDRRAGRLEVGADPEKGPPACRKVQGDDGAGGRGARGGGRAIKGQQEAQGAEAGGERARSQSGPAQGDDFEEVIRASRKVQLYLCSGNRIALL</sequence>
<name>A0A316U6J6_9BASI</name>
<dbReference type="GeneID" id="37011419"/>
<protein>
    <submittedName>
        <fullName evidence="2">Uncharacterized protein</fullName>
    </submittedName>
</protein>
<reference evidence="2 3" key="1">
    <citation type="journal article" date="2018" name="Mol. Biol. Evol.">
        <title>Broad Genomic Sampling Reveals a Smut Pathogenic Ancestry of the Fungal Clade Ustilaginomycotina.</title>
        <authorList>
            <person name="Kijpornyongpan T."/>
            <person name="Mondo S.J."/>
            <person name="Barry K."/>
            <person name="Sandor L."/>
            <person name="Lee J."/>
            <person name="Lipzen A."/>
            <person name="Pangilinan J."/>
            <person name="LaButti K."/>
            <person name="Hainaut M."/>
            <person name="Henrissat B."/>
            <person name="Grigoriev I.V."/>
            <person name="Spatafora J.W."/>
            <person name="Aime M.C."/>
        </authorList>
    </citation>
    <scope>NUCLEOTIDE SEQUENCE [LARGE SCALE GENOMIC DNA]</scope>
    <source>
        <strain evidence="2 3">MCA 4718</strain>
    </source>
</reference>
<gene>
    <name evidence="2" type="ORF">BCV69DRAFT_201231</name>
</gene>
<feature type="region of interest" description="Disordered" evidence="1">
    <location>
        <begin position="68"/>
        <end position="164"/>
    </location>
</feature>
<dbReference type="AlphaFoldDB" id="A0A316U6J6"/>
<keyword evidence="3" id="KW-1185">Reference proteome</keyword>
<evidence type="ECO:0000313" key="2">
    <source>
        <dbReference type="EMBL" id="PWN20849.1"/>
    </source>
</evidence>
<organism evidence="2 3">
    <name type="scientific">Pseudomicrostroma glucosiphilum</name>
    <dbReference type="NCBI Taxonomy" id="1684307"/>
    <lineage>
        <taxon>Eukaryota</taxon>
        <taxon>Fungi</taxon>
        <taxon>Dikarya</taxon>
        <taxon>Basidiomycota</taxon>
        <taxon>Ustilaginomycotina</taxon>
        <taxon>Exobasidiomycetes</taxon>
        <taxon>Microstromatales</taxon>
        <taxon>Microstromatales incertae sedis</taxon>
        <taxon>Pseudomicrostroma</taxon>
    </lineage>
</organism>
<evidence type="ECO:0000313" key="3">
    <source>
        <dbReference type="Proteomes" id="UP000245942"/>
    </source>
</evidence>